<evidence type="ECO:0000313" key="1">
    <source>
        <dbReference type="Proteomes" id="UP000887565"/>
    </source>
</evidence>
<dbReference type="AlphaFoldDB" id="A0A915IAW9"/>
<accession>A0A915IAW9</accession>
<sequence>MPSAAVFKRIPKLSERKAVEMNQMNTPINASTESAILLSGTLCCVSKLYGIISSFCCSTQALPGGLGSSRISEGPPSALDPDEILNPCAITNIQIALRFRNVLTTRDLPAVDHFPKLSPINCRIIRILFRPDQHYPTTNNRVATNCRKAQISSNI</sequence>
<keyword evidence="1" id="KW-1185">Reference proteome</keyword>
<organism evidence="1 2">
    <name type="scientific">Romanomermis culicivorax</name>
    <name type="common">Nematode worm</name>
    <dbReference type="NCBI Taxonomy" id="13658"/>
    <lineage>
        <taxon>Eukaryota</taxon>
        <taxon>Metazoa</taxon>
        <taxon>Ecdysozoa</taxon>
        <taxon>Nematoda</taxon>
        <taxon>Enoplea</taxon>
        <taxon>Dorylaimia</taxon>
        <taxon>Mermithida</taxon>
        <taxon>Mermithoidea</taxon>
        <taxon>Mermithidae</taxon>
        <taxon>Romanomermis</taxon>
    </lineage>
</organism>
<dbReference type="WBParaSite" id="nRc.2.0.1.t11329-RA">
    <property type="protein sequence ID" value="nRc.2.0.1.t11329-RA"/>
    <property type="gene ID" value="nRc.2.0.1.g11329"/>
</dbReference>
<proteinExistence type="predicted"/>
<protein>
    <submittedName>
        <fullName evidence="2">Uncharacterized protein</fullName>
    </submittedName>
</protein>
<reference evidence="2" key="1">
    <citation type="submission" date="2022-11" db="UniProtKB">
        <authorList>
            <consortium name="WormBaseParasite"/>
        </authorList>
    </citation>
    <scope>IDENTIFICATION</scope>
</reference>
<name>A0A915IAW9_ROMCU</name>
<dbReference type="Proteomes" id="UP000887565">
    <property type="component" value="Unplaced"/>
</dbReference>
<evidence type="ECO:0000313" key="2">
    <source>
        <dbReference type="WBParaSite" id="nRc.2.0.1.t11329-RA"/>
    </source>
</evidence>